<keyword evidence="2" id="KW-0216">Detoxification</keyword>
<dbReference type="PRINTS" id="PR01625">
    <property type="entry name" value="GSTRNSFRASEO"/>
</dbReference>
<evidence type="ECO:0000256" key="4">
    <source>
        <dbReference type="ARBA" id="ARBA00047960"/>
    </source>
</evidence>
<dbReference type="PANTHER" id="PTHR44328">
    <property type="entry name" value="GLUTATHIONE S-TRANSFERASE L1"/>
    <property type="match status" value="1"/>
</dbReference>
<comment type="catalytic activity">
    <reaction evidence="4">
        <text>RX + glutathione = an S-substituted glutathione + a halide anion + H(+)</text>
        <dbReference type="Rhea" id="RHEA:16437"/>
        <dbReference type="ChEBI" id="CHEBI:15378"/>
        <dbReference type="ChEBI" id="CHEBI:16042"/>
        <dbReference type="ChEBI" id="CHEBI:17792"/>
        <dbReference type="ChEBI" id="CHEBI:57925"/>
        <dbReference type="ChEBI" id="CHEBI:90779"/>
        <dbReference type="EC" id="2.5.1.18"/>
    </reaction>
</comment>
<dbReference type="InterPro" id="IPR010987">
    <property type="entry name" value="Glutathione-S-Trfase_C-like"/>
</dbReference>
<evidence type="ECO:0000256" key="1">
    <source>
        <dbReference type="ARBA" id="ARBA00012452"/>
    </source>
</evidence>
<dbReference type="AlphaFoldDB" id="A0A7C9DNA9"/>
<dbReference type="EC" id="2.5.1.18" evidence="1"/>
<keyword evidence="3" id="KW-0560">Oxidoreductase</keyword>
<dbReference type="InterPro" id="IPR044629">
    <property type="entry name" value="GSTL1/2/3"/>
</dbReference>
<dbReference type="GO" id="GO:0004364">
    <property type="term" value="F:glutathione transferase activity"/>
    <property type="evidence" value="ECO:0007669"/>
    <property type="project" value="UniProtKB-EC"/>
</dbReference>
<dbReference type="SFLD" id="SFLDS00019">
    <property type="entry name" value="Glutathione_Transferase_(cytos"/>
    <property type="match status" value="1"/>
</dbReference>
<dbReference type="Gene3D" id="3.40.30.10">
    <property type="entry name" value="Glutaredoxin"/>
    <property type="match status" value="1"/>
</dbReference>
<dbReference type="Gene3D" id="1.20.1050.10">
    <property type="match status" value="1"/>
</dbReference>
<feature type="domain" description="GST C-terminal" evidence="7">
    <location>
        <begin position="170"/>
        <end position="319"/>
    </location>
</feature>
<dbReference type="InterPro" id="IPR036249">
    <property type="entry name" value="Thioredoxin-like_sf"/>
</dbReference>
<feature type="domain" description="GST N-terminal" evidence="6">
    <location>
        <begin position="111"/>
        <end position="192"/>
    </location>
</feature>
<evidence type="ECO:0000256" key="2">
    <source>
        <dbReference type="ARBA" id="ARBA00022575"/>
    </source>
</evidence>
<evidence type="ECO:0000256" key="5">
    <source>
        <dbReference type="ARBA" id="ARBA00060732"/>
    </source>
</evidence>
<evidence type="ECO:0000256" key="3">
    <source>
        <dbReference type="ARBA" id="ARBA00023002"/>
    </source>
</evidence>
<sequence>MPTAKLHQLKMAATQMSFLSTTSRRCFTVDSVILSPHLPFYTTNSLSFSLIAGKHPHFLSLRLLPALPLPPRSRRRTTVFASTMAPTTGCSQEALPPPLDSTSDPPPIFDGTTRLYISYTCPYAQRVWITRNCKGLQEQIKLVPIDLQNRPAWYKEKVYPANKVPSLEHNGEVRGESLDLIKYIDSHFEGPSLMPNDPAKKVFADVLFSYSDSFHKTVTASFKEEGVKAETDAAFDFMEDALSKFSDGPFFLGQFSLVDIAYIPFFERYIPFFLEMKNCDLTVRRPKLAEWIEEMDKIDGYKQTKTDPKMLVESYKKRFLSKV</sequence>
<dbReference type="SFLD" id="SFLDG00358">
    <property type="entry name" value="Main_(cytGST)"/>
    <property type="match status" value="1"/>
</dbReference>
<dbReference type="CDD" id="cd03203">
    <property type="entry name" value="GST_C_Lambda"/>
    <property type="match status" value="1"/>
</dbReference>
<dbReference type="InterPro" id="IPR040079">
    <property type="entry name" value="Glutathione_S-Trfase"/>
</dbReference>
<dbReference type="FunFam" id="3.40.30.10:FF:000091">
    <property type="entry name" value="Glutathione S-transferase L2, chloroplastic"/>
    <property type="match status" value="1"/>
</dbReference>
<dbReference type="PANTHER" id="PTHR44328:SF11">
    <property type="entry name" value="GLUTATHIONE S-TRANSFERASE L2, CHLOROPLASTIC"/>
    <property type="match status" value="1"/>
</dbReference>
<accession>A0A7C9DNA9</accession>
<evidence type="ECO:0000259" key="6">
    <source>
        <dbReference type="PROSITE" id="PS50404"/>
    </source>
</evidence>
<reference evidence="8" key="2">
    <citation type="submission" date="2020-07" db="EMBL/GenBank/DDBJ databases">
        <authorList>
            <person name="Vera ALvarez R."/>
            <person name="Arias-Moreno D.M."/>
            <person name="Jimenez-Jacinto V."/>
            <person name="Jimenez-Bremont J.F."/>
            <person name="Swaminathan K."/>
            <person name="Moose S.P."/>
            <person name="Guerrero-Gonzalez M.L."/>
            <person name="Marino-Ramirez L."/>
            <person name="Landsman D."/>
            <person name="Rodriguez-Kessler M."/>
            <person name="Delgado-Sanchez P."/>
        </authorList>
    </citation>
    <scope>NUCLEOTIDE SEQUENCE</scope>
    <source>
        <tissue evidence="8">Cladode</tissue>
    </source>
</reference>
<dbReference type="Pfam" id="PF13417">
    <property type="entry name" value="GST_N_3"/>
    <property type="match status" value="1"/>
</dbReference>
<dbReference type="GO" id="GO:0005737">
    <property type="term" value="C:cytoplasm"/>
    <property type="evidence" value="ECO:0007669"/>
    <property type="project" value="InterPro"/>
</dbReference>
<dbReference type="InterPro" id="IPR004045">
    <property type="entry name" value="Glutathione_S-Trfase_N"/>
</dbReference>
<protein>
    <recommendedName>
        <fullName evidence="1">glutathione transferase</fullName>
        <ecNumber evidence="1">2.5.1.18</ecNumber>
    </recommendedName>
</protein>
<dbReference type="PROSITE" id="PS50404">
    <property type="entry name" value="GST_NTER"/>
    <property type="match status" value="1"/>
</dbReference>
<name>A0A7C9DNA9_OPUST</name>
<proteinExistence type="inferred from homology"/>
<reference evidence="8" key="1">
    <citation type="journal article" date="2013" name="J. Plant Res.">
        <title>Effect of fungi and light on seed germination of three Opuntia species from semiarid lands of central Mexico.</title>
        <authorList>
            <person name="Delgado-Sanchez P."/>
            <person name="Jimenez-Bremont J.F."/>
            <person name="Guerrero-Gonzalez Mde L."/>
            <person name="Flores J."/>
        </authorList>
    </citation>
    <scope>NUCLEOTIDE SEQUENCE</scope>
    <source>
        <tissue evidence="8">Cladode</tissue>
    </source>
</reference>
<dbReference type="FunFam" id="1.20.1050.10:FF:000041">
    <property type="entry name" value="Lambda class glutathione S-transferase"/>
    <property type="match status" value="1"/>
</dbReference>
<dbReference type="InterPro" id="IPR005442">
    <property type="entry name" value="GST_omega"/>
</dbReference>
<comment type="similarity">
    <text evidence="5">Belongs to the GST superfamily. Lambda family.</text>
</comment>
<dbReference type="Pfam" id="PF13410">
    <property type="entry name" value="GST_C_2"/>
    <property type="match status" value="1"/>
</dbReference>
<dbReference type="SUPFAM" id="SSF52833">
    <property type="entry name" value="Thioredoxin-like"/>
    <property type="match status" value="1"/>
</dbReference>
<dbReference type="SUPFAM" id="SSF47616">
    <property type="entry name" value="GST C-terminal domain-like"/>
    <property type="match status" value="1"/>
</dbReference>
<dbReference type="EMBL" id="GISG01149153">
    <property type="protein sequence ID" value="MBA4647082.1"/>
    <property type="molecule type" value="Transcribed_RNA"/>
</dbReference>
<evidence type="ECO:0000313" key="8">
    <source>
        <dbReference type="EMBL" id="MBA4647082.1"/>
    </source>
</evidence>
<dbReference type="InterPro" id="IPR036282">
    <property type="entry name" value="Glutathione-S-Trfase_C_sf"/>
</dbReference>
<dbReference type="GO" id="GO:0045174">
    <property type="term" value="F:glutathione dehydrogenase (ascorbate) activity"/>
    <property type="evidence" value="ECO:0007669"/>
    <property type="project" value="UniProtKB-ARBA"/>
</dbReference>
<keyword evidence="8" id="KW-0808">Transferase</keyword>
<organism evidence="8">
    <name type="scientific">Opuntia streptacantha</name>
    <name type="common">Prickly pear cactus</name>
    <name type="synonym">Opuntia cardona</name>
    <dbReference type="NCBI Taxonomy" id="393608"/>
    <lineage>
        <taxon>Eukaryota</taxon>
        <taxon>Viridiplantae</taxon>
        <taxon>Streptophyta</taxon>
        <taxon>Embryophyta</taxon>
        <taxon>Tracheophyta</taxon>
        <taxon>Spermatophyta</taxon>
        <taxon>Magnoliopsida</taxon>
        <taxon>eudicotyledons</taxon>
        <taxon>Gunneridae</taxon>
        <taxon>Pentapetalae</taxon>
        <taxon>Caryophyllales</taxon>
        <taxon>Cactineae</taxon>
        <taxon>Cactaceae</taxon>
        <taxon>Opuntioideae</taxon>
        <taxon>Opuntia</taxon>
    </lineage>
</organism>
<dbReference type="PROSITE" id="PS50405">
    <property type="entry name" value="GST_CTER"/>
    <property type="match status" value="1"/>
</dbReference>
<evidence type="ECO:0000259" key="7">
    <source>
        <dbReference type="PROSITE" id="PS50405"/>
    </source>
</evidence>